<protein>
    <submittedName>
        <fullName evidence="1">RNA-directed DNA polymerase from mobile element jockey-like</fullName>
    </submittedName>
</protein>
<dbReference type="EMBL" id="BMAT01006728">
    <property type="protein sequence ID" value="GFS18697.1"/>
    <property type="molecule type" value="Genomic_DNA"/>
</dbReference>
<evidence type="ECO:0000313" key="1">
    <source>
        <dbReference type="EMBL" id="GFS18697.1"/>
    </source>
</evidence>
<keyword evidence="1" id="KW-0695">RNA-directed DNA polymerase</keyword>
<dbReference type="InterPro" id="IPR052560">
    <property type="entry name" value="RdDP_mobile_element"/>
</dbReference>
<comment type="caution">
    <text evidence="1">The sequence shown here is derived from an EMBL/GenBank/DDBJ whole genome shotgun (WGS) entry which is preliminary data.</text>
</comment>
<gene>
    <name evidence="1" type="ORF">ElyMa_003269500</name>
</gene>
<keyword evidence="2" id="KW-1185">Reference proteome</keyword>
<dbReference type="Proteomes" id="UP000762676">
    <property type="component" value="Unassembled WGS sequence"/>
</dbReference>
<accession>A0AAV4JB41</accession>
<dbReference type="PANTHER" id="PTHR36688:SF2">
    <property type="entry name" value="ENDONUCLEASE_EXONUCLEASE_PHOSPHATASE DOMAIN-CONTAINING PROTEIN"/>
    <property type="match status" value="1"/>
</dbReference>
<dbReference type="AlphaFoldDB" id="A0AAV4JB41"/>
<evidence type="ECO:0000313" key="2">
    <source>
        <dbReference type="Proteomes" id="UP000762676"/>
    </source>
</evidence>
<reference evidence="1 2" key="1">
    <citation type="journal article" date="2021" name="Elife">
        <title>Chloroplast acquisition without the gene transfer in kleptoplastic sea slugs, Plakobranchus ocellatus.</title>
        <authorList>
            <person name="Maeda T."/>
            <person name="Takahashi S."/>
            <person name="Yoshida T."/>
            <person name="Shimamura S."/>
            <person name="Takaki Y."/>
            <person name="Nagai Y."/>
            <person name="Toyoda A."/>
            <person name="Suzuki Y."/>
            <person name="Arimoto A."/>
            <person name="Ishii H."/>
            <person name="Satoh N."/>
            <person name="Nishiyama T."/>
            <person name="Hasebe M."/>
            <person name="Maruyama T."/>
            <person name="Minagawa J."/>
            <person name="Obokata J."/>
            <person name="Shigenobu S."/>
        </authorList>
    </citation>
    <scope>NUCLEOTIDE SEQUENCE [LARGE SCALE GENOMIC DNA]</scope>
</reference>
<name>A0AAV4JB41_9GAST</name>
<sequence>MSKIKDTTALKEYFDTWYLKMNTTKSVSTTFHLNSHEASKTLNIKFKNMILPSNPSPKYLGITLDRQLNYPKHLEGCANKIAKINCILRKIARRTWGTS</sequence>
<proteinExistence type="predicted"/>
<keyword evidence="1" id="KW-0808">Transferase</keyword>
<keyword evidence="1" id="KW-0548">Nucleotidyltransferase</keyword>
<dbReference type="PANTHER" id="PTHR36688">
    <property type="entry name" value="ENDO/EXONUCLEASE/PHOSPHATASE DOMAIN-CONTAINING PROTEIN"/>
    <property type="match status" value="1"/>
</dbReference>
<organism evidence="1 2">
    <name type="scientific">Elysia marginata</name>
    <dbReference type="NCBI Taxonomy" id="1093978"/>
    <lineage>
        <taxon>Eukaryota</taxon>
        <taxon>Metazoa</taxon>
        <taxon>Spiralia</taxon>
        <taxon>Lophotrochozoa</taxon>
        <taxon>Mollusca</taxon>
        <taxon>Gastropoda</taxon>
        <taxon>Heterobranchia</taxon>
        <taxon>Euthyneura</taxon>
        <taxon>Panpulmonata</taxon>
        <taxon>Sacoglossa</taxon>
        <taxon>Placobranchoidea</taxon>
        <taxon>Plakobranchidae</taxon>
        <taxon>Elysia</taxon>
    </lineage>
</organism>
<dbReference type="GO" id="GO:0003964">
    <property type="term" value="F:RNA-directed DNA polymerase activity"/>
    <property type="evidence" value="ECO:0007669"/>
    <property type="project" value="UniProtKB-KW"/>
</dbReference>